<evidence type="ECO:0000313" key="10">
    <source>
        <dbReference type="Proteomes" id="UP001319921"/>
    </source>
</evidence>
<comment type="similarity">
    <text evidence="2 8">Belongs to the NiCoT transporter (TC 2.A.52) family.</text>
</comment>
<keyword evidence="10" id="KW-1185">Reference proteome</keyword>
<dbReference type="GO" id="GO:0012505">
    <property type="term" value="C:endomembrane system"/>
    <property type="evidence" value="ECO:0007669"/>
    <property type="project" value="UniProtKB-SubCell"/>
</dbReference>
<dbReference type="GO" id="GO:0005886">
    <property type="term" value="C:plasma membrane"/>
    <property type="evidence" value="ECO:0007669"/>
    <property type="project" value="UniProtKB-SubCell"/>
</dbReference>
<protein>
    <recommendedName>
        <fullName evidence="8">Nickel/cobalt efflux system</fullName>
    </recommendedName>
</protein>
<feature type="transmembrane region" description="Helical" evidence="8">
    <location>
        <begin position="216"/>
        <end position="245"/>
    </location>
</feature>
<feature type="transmembrane region" description="Helical" evidence="8">
    <location>
        <begin position="149"/>
        <end position="170"/>
    </location>
</feature>
<organism evidence="9 10">
    <name type="scientific">Saccharolobus caldissimus</name>
    <dbReference type="NCBI Taxonomy" id="1702097"/>
    <lineage>
        <taxon>Archaea</taxon>
        <taxon>Thermoproteota</taxon>
        <taxon>Thermoprotei</taxon>
        <taxon>Sulfolobales</taxon>
        <taxon>Sulfolobaceae</taxon>
        <taxon>Saccharolobus</taxon>
    </lineage>
</organism>
<dbReference type="AlphaFoldDB" id="A0AAQ4CSL6"/>
<dbReference type="PANTHER" id="PTHR31611">
    <property type="entry name" value="HIGH-AFFINITY NICKEL TRANSPORT PROTEIN NIC1"/>
    <property type="match status" value="1"/>
</dbReference>
<accession>A0AAQ4CSL6</accession>
<dbReference type="Proteomes" id="UP001319921">
    <property type="component" value="Chromosome"/>
</dbReference>
<evidence type="ECO:0000256" key="8">
    <source>
        <dbReference type="RuleBase" id="RU362101"/>
    </source>
</evidence>
<proteinExistence type="inferred from homology"/>
<gene>
    <name evidence="9" type="ORF">SACC_18140</name>
</gene>
<evidence type="ECO:0000256" key="1">
    <source>
        <dbReference type="ARBA" id="ARBA00004127"/>
    </source>
</evidence>
<keyword evidence="6 8" id="KW-1133">Transmembrane helix</keyword>
<evidence type="ECO:0000256" key="4">
    <source>
        <dbReference type="ARBA" id="ARBA00022596"/>
    </source>
</evidence>
<name>A0AAQ4CSL6_9CREN</name>
<evidence type="ECO:0000256" key="6">
    <source>
        <dbReference type="ARBA" id="ARBA00022989"/>
    </source>
</evidence>
<sequence length="372" mass="41832">MTIQKSFILWYYQLSLMVGMKKEILLRIIPFYIGESIITGLLIYWLSLDSQIVESVKITLEDRGIITSFFGLGILAYFLGLRHALDADHLAAIDNSTRKLVQERKSSYFTGLFFSLGHSTVVILLAIALMIATRIVASNLPQLENLGSIIGTIVSGGFLYIIGLLNLLVLMEIYRIYKEVSQSEKINSEELENILLKRGFMNKFFKGLFKIVDKQYYMYPIGFLFGLGFDTASETALLAISAAVAGIFAKIPLWSLLVFPFLFTAGMTLIDTTDGLFMSGAYQWAFTGNPIRKVWYNLTMTTISILVAYLIGTLELLGLIQSEFNLTGVFWDFIALINGGVWWGNIGILIVITFATTWIISLIIYRLKISKK</sequence>
<dbReference type="PANTHER" id="PTHR31611:SF0">
    <property type="entry name" value="HIGH-AFFINITY NICKEL TRANSPORT PROTEIN NIC1"/>
    <property type="match status" value="1"/>
</dbReference>
<feature type="transmembrane region" description="Helical" evidence="8">
    <location>
        <begin position="251"/>
        <end position="273"/>
    </location>
</feature>
<dbReference type="InterPro" id="IPR004688">
    <property type="entry name" value="Ni/Co_transpt"/>
</dbReference>
<dbReference type="KEGG" id="scas:SACC_18140"/>
<dbReference type="EMBL" id="AP025226">
    <property type="protein sequence ID" value="BDB98797.1"/>
    <property type="molecule type" value="Genomic_DNA"/>
</dbReference>
<keyword evidence="7 8" id="KW-0472">Membrane</keyword>
<feature type="transmembrane region" description="Helical" evidence="8">
    <location>
        <begin position="294"/>
        <end position="320"/>
    </location>
</feature>
<feature type="transmembrane region" description="Helical" evidence="8">
    <location>
        <begin position="106"/>
        <end position="137"/>
    </location>
</feature>
<evidence type="ECO:0000256" key="5">
    <source>
        <dbReference type="ARBA" id="ARBA00022692"/>
    </source>
</evidence>
<feature type="transmembrane region" description="Helical" evidence="8">
    <location>
        <begin position="24"/>
        <end position="45"/>
    </location>
</feature>
<feature type="transmembrane region" description="Helical" evidence="8">
    <location>
        <begin position="340"/>
        <end position="365"/>
    </location>
</feature>
<evidence type="ECO:0000256" key="2">
    <source>
        <dbReference type="ARBA" id="ARBA00010892"/>
    </source>
</evidence>
<feature type="transmembrane region" description="Helical" evidence="8">
    <location>
        <begin position="65"/>
        <end position="85"/>
    </location>
</feature>
<evidence type="ECO:0000313" key="9">
    <source>
        <dbReference type="EMBL" id="BDB98797.1"/>
    </source>
</evidence>
<evidence type="ECO:0000256" key="7">
    <source>
        <dbReference type="ARBA" id="ARBA00023136"/>
    </source>
</evidence>
<keyword evidence="5 8" id="KW-0812">Transmembrane</keyword>
<dbReference type="InterPro" id="IPR011541">
    <property type="entry name" value="Ni/Co_transpt_high_affinity"/>
</dbReference>
<dbReference type="GO" id="GO:0015099">
    <property type="term" value="F:nickel cation transmembrane transporter activity"/>
    <property type="evidence" value="ECO:0007669"/>
    <property type="project" value="UniProtKB-UniRule"/>
</dbReference>
<keyword evidence="3 8" id="KW-0813">Transport</keyword>
<reference evidence="9 10" key="1">
    <citation type="journal article" date="2022" name="Microbiol. Resour. Announc.">
        <title>Complete Genome Sequence of the Hyperthermophilic and Acidophilic Archaeon Saccharolobus caldissimus Strain HS-3T.</title>
        <authorList>
            <person name="Sakai H.D."/>
            <person name="Kurosawa N."/>
        </authorList>
    </citation>
    <scope>NUCLEOTIDE SEQUENCE [LARGE SCALE GENOMIC DNA]</scope>
    <source>
        <strain evidence="9 10">JCM32116</strain>
    </source>
</reference>
<keyword evidence="4" id="KW-0533">Nickel</keyword>
<dbReference type="Pfam" id="PF03824">
    <property type="entry name" value="NicO"/>
    <property type="match status" value="1"/>
</dbReference>
<comment type="subcellular location">
    <subcellularLocation>
        <location evidence="8">Cell membrane</location>
        <topology evidence="8">Multi-pass membrane protein</topology>
    </subcellularLocation>
    <subcellularLocation>
        <location evidence="1">Endomembrane system</location>
        <topology evidence="1">Multi-pass membrane protein</topology>
    </subcellularLocation>
</comment>
<evidence type="ECO:0000256" key="3">
    <source>
        <dbReference type="ARBA" id="ARBA00022448"/>
    </source>
</evidence>